<organism evidence="9 10">
    <name type="scientific">Chitinasiproducens palmae</name>
    <dbReference type="NCBI Taxonomy" id="1770053"/>
    <lineage>
        <taxon>Bacteria</taxon>
        <taxon>Pseudomonadati</taxon>
        <taxon>Pseudomonadota</taxon>
        <taxon>Betaproteobacteria</taxon>
        <taxon>Burkholderiales</taxon>
        <taxon>Burkholderiaceae</taxon>
        <taxon>Chitinasiproducens</taxon>
    </lineage>
</organism>
<comment type="subcellular location">
    <subcellularLocation>
        <location evidence="1">Cell outer membrane</location>
    </subcellularLocation>
</comment>
<dbReference type="EMBL" id="FNLO01000015">
    <property type="protein sequence ID" value="SDV51190.1"/>
    <property type="molecule type" value="Genomic_DNA"/>
</dbReference>
<evidence type="ECO:0000256" key="5">
    <source>
        <dbReference type="ARBA" id="ARBA00023136"/>
    </source>
</evidence>
<evidence type="ECO:0000313" key="10">
    <source>
        <dbReference type="Proteomes" id="UP000243719"/>
    </source>
</evidence>
<dbReference type="STRING" id="1770053.SAMN05216551_115100"/>
<evidence type="ECO:0000256" key="1">
    <source>
        <dbReference type="ARBA" id="ARBA00004442"/>
    </source>
</evidence>
<keyword evidence="7" id="KW-0012">Acyltransferase</keyword>
<dbReference type="OrthoDB" id="9156803at2"/>
<dbReference type="GO" id="GO:0016746">
    <property type="term" value="F:acyltransferase activity"/>
    <property type="evidence" value="ECO:0007669"/>
    <property type="project" value="UniProtKB-KW"/>
</dbReference>
<dbReference type="RefSeq" id="WP_091912647.1">
    <property type="nucleotide sequence ID" value="NZ_FNLO01000015.1"/>
</dbReference>
<keyword evidence="5" id="KW-0472">Membrane</keyword>
<dbReference type="SUPFAM" id="SSF56925">
    <property type="entry name" value="OMPA-like"/>
    <property type="match status" value="1"/>
</dbReference>
<dbReference type="GO" id="GO:0009279">
    <property type="term" value="C:cell outer membrane"/>
    <property type="evidence" value="ECO:0007669"/>
    <property type="project" value="UniProtKB-SubCell"/>
</dbReference>
<dbReference type="InterPro" id="IPR009746">
    <property type="entry name" value="LipidA_acyl_PagP"/>
</dbReference>
<evidence type="ECO:0000256" key="4">
    <source>
        <dbReference type="ARBA" id="ARBA00022729"/>
    </source>
</evidence>
<feature type="chain" id="PRO_5017295807" evidence="8">
    <location>
        <begin position="24"/>
        <end position="183"/>
    </location>
</feature>
<dbReference type="Proteomes" id="UP000243719">
    <property type="component" value="Unassembled WGS sequence"/>
</dbReference>
<evidence type="ECO:0000256" key="8">
    <source>
        <dbReference type="SAM" id="SignalP"/>
    </source>
</evidence>
<keyword evidence="6" id="KW-0998">Cell outer membrane</keyword>
<comment type="similarity">
    <text evidence="2">Belongs to the lipid A palmitoyltransferase family.</text>
</comment>
<accession>A0A1H2PV98</accession>
<sequence length="183" mass="20005">MNKKTASLALAVSLSTSSCGAFAGCGGGWFDQTCQRISDVAHNGAWDLYVTGYGWHIDGYGDRRHSLNANSYGFGVGKHLTGANGHQDMLFAFAFLDSHKNVQPIAGYARQWFTRPVGDFSVGGGYFIGVTARQDILHYVPIPIGLPIGSLRYKRVSLMATFIPHLGSLNEGNLAFFWGRYEF</sequence>
<evidence type="ECO:0000256" key="3">
    <source>
        <dbReference type="ARBA" id="ARBA00022679"/>
    </source>
</evidence>
<evidence type="ECO:0000256" key="7">
    <source>
        <dbReference type="ARBA" id="ARBA00023315"/>
    </source>
</evidence>
<evidence type="ECO:0000256" key="6">
    <source>
        <dbReference type="ARBA" id="ARBA00023237"/>
    </source>
</evidence>
<proteinExistence type="inferred from homology"/>
<dbReference type="AlphaFoldDB" id="A0A1H2PV98"/>
<dbReference type="Gene3D" id="2.40.160.20">
    <property type="match status" value="1"/>
</dbReference>
<evidence type="ECO:0000313" key="9">
    <source>
        <dbReference type="EMBL" id="SDV51190.1"/>
    </source>
</evidence>
<evidence type="ECO:0000256" key="2">
    <source>
        <dbReference type="ARBA" id="ARBA00006368"/>
    </source>
</evidence>
<protein>
    <submittedName>
        <fullName evidence="9">Antimicrobial peptide resistance and lipid A acylation PagP</fullName>
    </submittedName>
</protein>
<keyword evidence="10" id="KW-1185">Reference proteome</keyword>
<name>A0A1H2PV98_9BURK</name>
<feature type="signal peptide" evidence="8">
    <location>
        <begin position="1"/>
        <end position="23"/>
    </location>
</feature>
<dbReference type="PROSITE" id="PS51257">
    <property type="entry name" value="PROKAR_LIPOPROTEIN"/>
    <property type="match status" value="1"/>
</dbReference>
<keyword evidence="3" id="KW-0808">Transferase</keyword>
<dbReference type="Pfam" id="PF07017">
    <property type="entry name" value="PagP"/>
    <property type="match status" value="1"/>
</dbReference>
<gene>
    <name evidence="9" type="ORF">SAMN05216551_115100</name>
</gene>
<dbReference type="InterPro" id="IPR011250">
    <property type="entry name" value="OMP/PagP_B-barrel"/>
</dbReference>
<keyword evidence="4 8" id="KW-0732">Signal</keyword>
<reference evidence="10" key="1">
    <citation type="submission" date="2016-09" db="EMBL/GenBank/DDBJ databases">
        <authorList>
            <person name="Varghese N."/>
            <person name="Submissions S."/>
        </authorList>
    </citation>
    <scope>NUCLEOTIDE SEQUENCE [LARGE SCALE GENOMIC DNA]</scope>
    <source>
        <strain evidence="10">JS23</strain>
    </source>
</reference>